<comment type="caution">
    <text evidence="6">The sequence shown here is derived from an EMBL/GenBank/DDBJ whole genome shotgun (WGS) entry which is preliminary data.</text>
</comment>
<sequence length="145" mass="16006">MRKYLLFLLVLSILSCKDNTGKEQTAPLAQSDKSPELKESISRGASIYSNFCASCHLSGGQGIEGVFPPLNKSNWLTEKRKETIHAVKYGLNGLIEVNGVEYDNLMPELGLTDQETADVLNYIFHSWENSVKEPVSAEEVSAIAK</sequence>
<protein>
    <submittedName>
        <fullName evidence="6">C-type cytochrome</fullName>
    </submittedName>
</protein>
<dbReference type="Pfam" id="PF00034">
    <property type="entry name" value="Cytochrom_C"/>
    <property type="match status" value="1"/>
</dbReference>
<keyword evidence="1 4" id="KW-0349">Heme</keyword>
<dbReference type="InterPro" id="IPR009056">
    <property type="entry name" value="Cyt_c-like_dom"/>
</dbReference>
<evidence type="ECO:0000313" key="6">
    <source>
        <dbReference type="EMBL" id="MFD0976058.1"/>
    </source>
</evidence>
<evidence type="ECO:0000259" key="5">
    <source>
        <dbReference type="PROSITE" id="PS51007"/>
    </source>
</evidence>
<dbReference type="InterPro" id="IPR036909">
    <property type="entry name" value="Cyt_c-like_dom_sf"/>
</dbReference>
<dbReference type="RefSeq" id="WP_380737091.1">
    <property type="nucleotide sequence ID" value="NZ_JBHTJP010000032.1"/>
</dbReference>
<evidence type="ECO:0000256" key="3">
    <source>
        <dbReference type="ARBA" id="ARBA00023004"/>
    </source>
</evidence>
<organism evidence="6 7">
    <name type="scientific">Salinimicrobium gaetbulicola</name>
    <dbReference type="NCBI Taxonomy" id="999702"/>
    <lineage>
        <taxon>Bacteria</taxon>
        <taxon>Pseudomonadati</taxon>
        <taxon>Bacteroidota</taxon>
        <taxon>Flavobacteriia</taxon>
        <taxon>Flavobacteriales</taxon>
        <taxon>Flavobacteriaceae</taxon>
        <taxon>Salinimicrobium</taxon>
    </lineage>
</organism>
<keyword evidence="7" id="KW-1185">Reference proteome</keyword>
<name>A0ABW3IDH1_9FLAO</name>
<evidence type="ECO:0000313" key="7">
    <source>
        <dbReference type="Proteomes" id="UP001597100"/>
    </source>
</evidence>
<dbReference type="Proteomes" id="UP001597100">
    <property type="component" value="Unassembled WGS sequence"/>
</dbReference>
<dbReference type="Gene3D" id="1.10.760.10">
    <property type="entry name" value="Cytochrome c-like domain"/>
    <property type="match status" value="1"/>
</dbReference>
<dbReference type="SUPFAM" id="SSF46626">
    <property type="entry name" value="Cytochrome c"/>
    <property type="match status" value="1"/>
</dbReference>
<proteinExistence type="predicted"/>
<dbReference type="EMBL" id="JBHTJP010000032">
    <property type="protein sequence ID" value="MFD0976058.1"/>
    <property type="molecule type" value="Genomic_DNA"/>
</dbReference>
<feature type="domain" description="Cytochrome c" evidence="5">
    <location>
        <begin position="39"/>
        <end position="127"/>
    </location>
</feature>
<dbReference type="PROSITE" id="PS51007">
    <property type="entry name" value="CYTC"/>
    <property type="match status" value="1"/>
</dbReference>
<evidence type="ECO:0000256" key="1">
    <source>
        <dbReference type="ARBA" id="ARBA00022617"/>
    </source>
</evidence>
<dbReference type="PROSITE" id="PS51257">
    <property type="entry name" value="PROKAR_LIPOPROTEIN"/>
    <property type="match status" value="1"/>
</dbReference>
<accession>A0ABW3IDH1</accession>
<keyword evidence="2 4" id="KW-0479">Metal-binding</keyword>
<dbReference type="PANTHER" id="PTHR35008">
    <property type="entry name" value="BLL4482 PROTEIN-RELATED"/>
    <property type="match status" value="1"/>
</dbReference>
<keyword evidence="3 4" id="KW-0408">Iron</keyword>
<dbReference type="PANTHER" id="PTHR35008:SF4">
    <property type="entry name" value="BLL4482 PROTEIN"/>
    <property type="match status" value="1"/>
</dbReference>
<reference evidence="7" key="1">
    <citation type="journal article" date="2019" name="Int. J. Syst. Evol. Microbiol.">
        <title>The Global Catalogue of Microorganisms (GCM) 10K type strain sequencing project: providing services to taxonomists for standard genome sequencing and annotation.</title>
        <authorList>
            <consortium name="The Broad Institute Genomics Platform"/>
            <consortium name="The Broad Institute Genome Sequencing Center for Infectious Disease"/>
            <person name="Wu L."/>
            <person name="Ma J."/>
        </authorList>
    </citation>
    <scope>NUCLEOTIDE SEQUENCE [LARGE SCALE GENOMIC DNA]</scope>
    <source>
        <strain evidence="7">CCUG 60898</strain>
    </source>
</reference>
<evidence type="ECO:0000256" key="2">
    <source>
        <dbReference type="ARBA" id="ARBA00022723"/>
    </source>
</evidence>
<dbReference type="InterPro" id="IPR051459">
    <property type="entry name" value="Cytochrome_c-type_DH"/>
</dbReference>
<gene>
    <name evidence="6" type="ORF">ACFQ1G_04570</name>
</gene>
<evidence type="ECO:0000256" key="4">
    <source>
        <dbReference type="PROSITE-ProRule" id="PRU00433"/>
    </source>
</evidence>